<dbReference type="GO" id="GO:0005524">
    <property type="term" value="F:ATP binding"/>
    <property type="evidence" value="ECO:0007669"/>
    <property type="project" value="UniProtKB-KW"/>
</dbReference>
<dbReference type="OrthoDB" id="227596at2"/>
<dbReference type="Gene3D" id="3.30.565.10">
    <property type="entry name" value="Histidine kinase-like ATPase, C-terminal domain"/>
    <property type="match status" value="1"/>
</dbReference>
<dbReference type="InterPro" id="IPR011712">
    <property type="entry name" value="Sig_transdc_His_kin_sub3_dim/P"/>
</dbReference>
<evidence type="ECO:0000256" key="7">
    <source>
        <dbReference type="ARBA" id="ARBA00022840"/>
    </source>
</evidence>
<protein>
    <recommendedName>
        <fullName evidence="2">histidine kinase</fullName>
        <ecNumber evidence="2">2.7.13.3</ecNumber>
    </recommendedName>
</protein>
<keyword evidence="4" id="KW-0808">Transferase</keyword>
<evidence type="ECO:0000256" key="3">
    <source>
        <dbReference type="ARBA" id="ARBA00022553"/>
    </source>
</evidence>
<evidence type="ECO:0000256" key="4">
    <source>
        <dbReference type="ARBA" id="ARBA00022679"/>
    </source>
</evidence>
<keyword evidence="9" id="KW-0472">Membrane</keyword>
<evidence type="ECO:0000313" key="12">
    <source>
        <dbReference type="Proteomes" id="UP000239209"/>
    </source>
</evidence>
<sequence length="512" mass="55454">MTTIARWRERAGVTTAWRLFYEAGLVALMTVAAVVPSVAAGWYPLAPWLVGVTTPAIMVLRLTHPLTAYLAAAVVGLATGGSGVLMLIVLSASFSYRVARWWQIATGLAVAWVCYTAATAWQEPLTLDWVVFDSAFFVVLAVLPAGIARLVRRRRALIAAMHGRNVQLHSEQQEIARQAQARERARIARDMHDSLGHKLTLISLYASMLRTADGERNTETADLVRQTSSAAMSELRQILGLLGQDDPQTSVRPLTGLDTLAAQARASGARVELVREGEPRPEASLTEHAAYRVIQEGLTNALRHAQGGAITLLLRYEPDALIAAVTNTAGQRVVRASSRQGLLGLAERVRIAGGMLYHGPTPDGGFRLAATLPHLSDEAAPAAAESPAPPVVADFEDVIDRHSRRSRIVLAVTALSLAAFLLLCGAGIWLISVTVVVDRDTYEAVRVGQSEREVRAMLPDEGAGTPVPGTDCLDYMASFPEQLREETGDLSYRFCFRDDMLVDKQIIRGQPS</sequence>
<evidence type="ECO:0000259" key="10">
    <source>
        <dbReference type="Pfam" id="PF07730"/>
    </source>
</evidence>
<keyword evidence="7" id="KW-0067">ATP-binding</keyword>
<feature type="transmembrane region" description="Helical" evidence="9">
    <location>
        <begin position="408"/>
        <end position="431"/>
    </location>
</feature>
<dbReference type="RefSeq" id="WP_158277837.1">
    <property type="nucleotide sequence ID" value="NZ_PVZG01000015.1"/>
</dbReference>
<proteinExistence type="predicted"/>
<dbReference type="Pfam" id="PF07730">
    <property type="entry name" value="HisKA_3"/>
    <property type="match status" value="1"/>
</dbReference>
<reference evidence="11 12" key="1">
    <citation type="submission" date="2018-03" db="EMBL/GenBank/DDBJ databases">
        <title>Genomic Encyclopedia of Archaeal and Bacterial Type Strains, Phase II (KMG-II): from individual species to whole genera.</title>
        <authorList>
            <person name="Goeker M."/>
        </authorList>
    </citation>
    <scope>NUCLEOTIDE SEQUENCE [LARGE SCALE GENOMIC DNA]</scope>
    <source>
        <strain evidence="11 12">DSM 45348</strain>
    </source>
</reference>
<evidence type="ECO:0000256" key="8">
    <source>
        <dbReference type="ARBA" id="ARBA00023012"/>
    </source>
</evidence>
<keyword evidence="6 11" id="KW-0418">Kinase</keyword>
<keyword evidence="5" id="KW-0547">Nucleotide-binding</keyword>
<keyword evidence="3" id="KW-0597">Phosphoprotein</keyword>
<dbReference type="InterPro" id="IPR050482">
    <property type="entry name" value="Sensor_HK_TwoCompSys"/>
</dbReference>
<gene>
    <name evidence="11" type="ORF">CLV70_115123</name>
</gene>
<name>A0A2T0RQK5_9ACTN</name>
<dbReference type="Gene3D" id="1.20.5.1930">
    <property type="match status" value="1"/>
</dbReference>
<feature type="transmembrane region" description="Helical" evidence="9">
    <location>
        <begin position="101"/>
        <end position="118"/>
    </location>
</feature>
<keyword evidence="12" id="KW-1185">Reference proteome</keyword>
<evidence type="ECO:0000256" key="6">
    <source>
        <dbReference type="ARBA" id="ARBA00022777"/>
    </source>
</evidence>
<keyword evidence="8" id="KW-0902">Two-component regulatory system</keyword>
<comment type="caution">
    <text evidence="11">The sequence shown here is derived from an EMBL/GenBank/DDBJ whole genome shotgun (WGS) entry which is preliminary data.</text>
</comment>
<dbReference type="EMBL" id="PVZG01000015">
    <property type="protein sequence ID" value="PRY23390.1"/>
    <property type="molecule type" value="Genomic_DNA"/>
</dbReference>
<dbReference type="GO" id="GO:0046983">
    <property type="term" value="F:protein dimerization activity"/>
    <property type="evidence" value="ECO:0007669"/>
    <property type="project" value="InterPro"/>
</dbReference>
<feature type="domain" description="Signal transduction histidine kinase subgroup 3 dimerisation and phosphoacceptor" evidence="10">
    <location>
        <begin position="183"/>
        <end position="243"/>
    </location>
</feature>
<feature type="transmembrane region" description="Helical" evidence="9">
    <location>
        <begin position="20"/>
        <end position="46"/>
    </location>
</feature>
<comment type="catalytic activity">
    <reaction evidence="1">
        <text>ATP + protein L-histidine = ADP + protein N-phospho-L-histidine.</text>
        <dbReference type="EC" id="2.7.13.3"/>
    </reaction>
</comment>
<organism evidence="11 12">
    <name type="scientific">Pseudosporangium ferrugineum</name>
    <dbReference type="NCBI Taxonomy" id="439699"/>
    <lineage>
        <taxon>Bacteria</taxon>
        <taxon>Bacillati</taxon>
        <taxon>Actinomycetota</taxon>
        <taxon>Actinomycetes</taxon>
        <taxon>Micromonosporales</taxon>
        <taxon>Micromonosporaceae</taxon>
        <taxon>Pseudosporangium</taxon>
    </lineage>
</organism>
<keyword evidence="9" id="KW-0812">Transmembrane</keyword>
<dbReference type="GO" id="GO:0000155">
    <property type="term" value="F:phosphorelay sensor kinase activity"/>
    <property type="evidence" value="ECO:0007669"/>
    <property type="project" value="InterPro"/>
</dbReference>
<accession>A0A2T0RQK5</accession>
<feature type="transmembrane region" description="Helical" evidence="9">
    <location>
        <begin position="130"/>
        <end position="151"/>
    </location>
</feature>
<evidence type="ECO:0000256" key="2">
    <source>
        <dbReference type="ARBA" id="ARBA00012438"/>
    </source>
</evidence>
<dbReference type="InterPro" id="IPR036890">
    <property type="entry name" value="HATPase_C_sf"/>
</dbReference>
<evidence type="ECO:0000256" key="1">
    <source>
        <dbReference type="ARBA" id="ARBA00000085"/>
    </source>
</evidence>
<dbReference type="Proteomes" id="UP000239209">
    <property type="component" value="Unassembled WGS sequence"/>
</dbReference>
<feature type="transmembrane region" description="Helical" evidence="9">
    <location>
        <begin position="66"/>
        <end position="89"/>
    </location>
</feature>
<evidence type="ECO:0000313" key="11">
    <source>
        <dbReference type="EMBL" id="PRY23390.1"/>
    </source>
</evidence>
<keyword evidence="9" id="KW-1133">Transmembrane helix</keyword>
<dbReference type="SUPFAM" id="SSF55874">
    <property type="entry name" value="ATPase domain of HSP90 chaperone/DNA topoisomerase II/histidine kinase"/>
    <property type="match status" value="1"/>
</dbReference>
<dbReference type="PANTHER" id="PTHR24421">
    <property type="entry name" value="NITRATE/NITRITE SENSOR PROTEIN NARX-RELATED"/>
    <property type="match status" value="1"/>
</dbReference>
<dbReference type="PANTHER" id="PTHR24421:SF10">
    <property type="entry name" value="NITRATE_NITRITE SENSOR PROTEIN NARQ"/>
    <property type="match status" value="1"/>
</dbReference>
<dbReference type="CDD" id="cd16917">
    <property type="entry name" value="HATPase_UhpB-NarQ-NarX-like"/>
    <property type="match status" value="1"/>
</dbReference>
<evidence type="ECO:0000256" key="5">
    <source>
        <dbReference type="ARBA" id="ARBA00022741"/>
    </source>
</evidence>
<dbReference type="EC" id="2.7.13.3" evidence="2"/>
<dbReference type="AlphaFoldDB" id="A0A2T0RQK5"/>
<dbReference type="GO" id="GO:0016020">
    <property type="term" value="C:membrane"/>
    <property type="evidence" value="ECO:0007669"/>
    <property type="project" value="InterPro"/>
</dbReference>
<evidence type="ECO:0000256" key="9">
    <source>
        <dbReference type="SAM" id="Phobius"/>
    </source>
</evidence>